<reference evidence="2" key="1">
    <citation type="submission" date="2015-09" db="EMBL/GenBank/DDBJ databases">
        <authorList>
            <person name="Rodrigo-Torres L."/>
            <person name="Arahal D.R."/>
        </authorList>
    </citation>
    <scope>NUCLEOTIDE SEQUENCE [LARGE SCALE GENOMIC DNA]</scope>
    <source>
        <strain evidence="2">CECT 4293</strain>
    </source>
</reference>
<accession>A0A0P1ELT3</accession>
<organism evidence="1 2">
    <name type="scientific">Ruegeria atlantica</name>
    <dbReference type="NCBI Taxonomy" id="81569"/>
    <lineage>
        <taxon>Bacteria</taxon>
        <taxon>Pseudomonadati</taxon>
        <taxon>Pseudomonadota</taxon>
        <taxon>Alphaproteobacteria</taxon>
        <taxon>Rhodobacterales</taxon>
        <taxon>Roseobacteraceae</taxon>
        <taxon>Ruegeria</taxon>
    </lineage>
</organism>
<gene>
    <name evidence="1" type="ORF">RUM4293_01604</name>
</gene>
<evidence type="ECO:0000313" key="2">
    <source>
        <dbReference type="Proteomes" id="UP000050786"/>
    </source>
</evidence>
<dbReference type="AlphaFoldDB" id="A0A0P1ELT3"/>
<dbReference type="Proteomes" id="UP000050786">
    <property type="component" value="Unassembled WGS sequence"/>
</dbReference>
<proteinExistence type="predicted"/>
<keyword evidence="2" id="KW-1185">Reference proteome</keyword>
<protein>
    <submittedName>
        <fullName evidence="1">Uncharacterized protein</fullName>
    </submittedName>
</protein>
<evidence type="ECO:0000313" key="1">
    <source>
        <dbReference type="EMBL" id="CUH42715.1"/>
    </source>
</evidence>
<dbReference type="EMBL" id="CYPS01000025">
    <property type="protein sequence ID" value="CUH42715.1"/>
    <property type="molecule type" value="Genomic_DNA"/>
</dbReference>
<name>A0A0P1ELT3_9RHOB</name>
<sequence>MSIIAVTVIALLRSSVSIIFSEFWQRLFSWRLSPSLPDLASKND</sequence>